<dbReference type="Proteomes" id="UP001248819">
    <property type="component" value="Unassembled WGS sequence"/>
</dbReference>
<protein>
    <submittedName>
        <fullName evidence="1">MoaD/ThiS family protein</fullName>
    </submittedName>
</protein>
<dbReference type="EMBL" id="JAVRHP010000038">
    <property type="protein sequence ID" value="MDT0650275.1"/>
    <property type="molecule type" value="Genomic_DNA"/>
</dbReference>
<name>A0ABU3CWI2_9FLAO</name>
<dbReference type="RefSeq" id="WP_311484454.1">
    <property type="nucleotide sequence ID" value="NZ_JAVRHP010000038.1"/>
</dbReference>
<dbReference type="Gene3D" id="3.10.20.30">
    <property type="match status" value="1"/>
</dbReference>
<dbReference type="InterPro" id="IPR016155">
    <property type="entry name" value="Mopterin_synth/thiamin_S_b"/>
</dbReference>
<evidence type="ECO:0000313" key="1">
    <source>
        <dbReference type="EMBL" id="MDT0650275.1"/>
    </source>
</evidence>
<comment type="caution">
    <text evidence="1">The sequence shown here is derived from an EMBL/GenBank/DDBJ whole genome shotgun (WGS) entry which is preliminary data.</text>
</comment>
<gene>
    <name evidence="1" type="ORF">RM529_08975</name>
</gene>
<dbReference type="InterPro" id="IPR003749">
    <property type="entry name" value="ThiS/MoaD-like"/>
</dbReference>
<proteinExistence type="predicted"/>
<reference evidence="1 2" key="1">
    <citation type="submission" date="2023-09" db="EMBL/GenBank/DDBJ databases">
        <authorList>
            <person name="Rey-Velasco X."/>
        </authorList>
    </citation>
    <scope>NUCLEOTIDE SEQUENCE [LARGE SCALE GENOMIC DNA]</scope>
    <source>
        <strain evidence="1 2">F297</strain>
    </source>
</reference>
<dbReference type="InterPro" id="IPR012675">
    <property type="entry name" value="Beta-grasp_dom_sf"/>
</dbReference>
<keyword evidence="2" id="KW-1185">Reference proteome</keyword>
<dbReference type="CDD" id="cd00754">
    <property type="entry name" value="Ubl_MoaD"/>
    <property type="match status" value="1"/>
</dbReference>
<sequence length="78" mass="8886">MEQLNIKAFGMLVEKLPASEFQFAYYQNTRELLHALKREYPQLESQNFSLAINQQLVQENTALNGNEEIALLPPFSGG</sequence>
<dbReference type="Pfam" id="PF02597">
    <property type="entry name" value="ThiS"/>
    <property type="match status" value="1"/>
</dbReference>
<dbReference type="SUPFAM" id="SSF54285">
    <property type="entry name" value="MoaD/ThiS"/>
    <property type="match status" value="1"/>
</dbReference>
<accession>A0ABU3CWI2</accession>
<evidence type="ECO:0000313" key="2">
    <source>
        <dbReference type="Proteomes" id="UP001248819"/>
    </source>
</evidence>
<organism evidence="1 2">
    <name type="scientific">Autumnicola edwardsiae</name>
    <dbReference type="NCBI Taxonomy" id="3075594"/>
    <lineage>
        <taxon>Bacteria</taxon>
        <taxon>Pseudomonadati</taxon>
        <taxon>Bacteroidota</taxon>
        <taxon>Flavobacteriia</taxon>
        <taxon>Flavobacteriales</taxon>
        <taxon>Flavobacteriaceae</taxon>
        <taxon>Autumnicola</taxon>
    </lineage>
</organism>